<gene>
    <name evidence="10" type="ORF">SAMN02745728_01032</name>
</gene>
<evidence type="ECO:0000313" key="10">
    <source>
        <dbReference type="EMBL" id="SHN59616.1"/>
    </source>
</evidence>
<comment type="subcellular location">
    <subcellularLocation>
        <location evidence="1 8">Cell membrane</location>
        <topology evidence="1 8">Multi-pass membrane protein</topology>
    </subcellularLocation>
</comment>
<evidence type="ECO:0000256" key="7">
    <source>
        <dbReference type="ARBA" id="ARBA00023136"/>
    </source>
</evidence>
<dbReference type="GO" id="GO:0005886">
    <property type="term" value="C:plasma membrane"/>
    <property type="evidence" value="ECO:0007669"/>
    <property type="project" value="UniProtKB-SubCell"/>
</dbReference>
<dbReference type="Pfam" id="PF00860">
    <property type="entry name" value="Xan_ur_permease"/>
    <property type="match status" value="1"/>
</dbReference>
<dbReference type="PANTHER" id="PTHR43337">
    <property type="entry name" value="XANTHINE/URACIL PERMEASE C887.17-RELATED"/>
    <property type="match status" value="1"/>
</dbReference>
<evidence type="ECO:0000256" key="1">
    <source>
        <dbReference type="ARBA" id="ARBA00004651"/>
    </source>
</evidence>
<dbReference type="RefSeq" id="WP_072696727.1">
    <property type="nucleotide sequence ID" value="NZ_FRDI01000004.1"/>
</dbReference>
<dbReference type="AlphaFoldDB" id="A0A1M7SMD3"/>
<evidence type="ECO:0000256" key="4">
    <source>
        <dbReference type="ARBA" id="ARBA00022475"/>
    </source>
</evidence>
<keyword evidence="7 8" id="KW-0472">Membrane</keyword>
<dbReference type="STRING" id="1121455.SAMN02745728_01032"/>
<comment type="similarity">
    <text evidence="2 8">Belongs to the nucleobase:cation symporter-2 (NCS2) (TC 2.A.40) family. Azg-like subfamily.</text>
</comment>
<evidence type="ECO:0000256" key="6">
    <source>
        <dbReference type="ARBA" id="ARBA00022989"/>
    </source>
</evidence>
<dbReference type="Proteomes" id="UP000186469">
    <property type="component" value="Unassembled WGS sequence"/>
</dbReference>
<feature type="transmembrane region" description="Helical" evidence="9">
    <location>
        <begin position="329"/>
        <end position="348"/>
    </location>
</feature>
<evidence type="ECO:0000256" key="2">
    <source>
        <dbReference type="ARBA" id="ARBA00005697"/>
    </source>
</evidence>
<dbReference type="EMBL" id="FRDI01000004">
    <property type="protein sequence ID" value="SHN59616.1"/>
    <property type="molecule type" value="Genomic_DNA"/>
</dbReference>
<proteinExistence type="inferred from homology"/>
<feature type="transmembrane region" description="Helical" evidence="9">
    <location>
        <begin position="25"/>
        <end position="43"/>
    </location>
</feature>
<sequence>MSAQSSFLDKFFSISKKGSTVKTEILAGVTTFMAVSYIIFVNPNIMHDAGMPKEAAIAATIYATIFASLLMGLWANFPIAVAPGMGLNAFFAYYVCGKLGLPWQVALGAVFLSGVIFILLTVTNIRKIIIESVPRSLKSAIVVGIGLFISFIGLQNAGIVVSNPNTFVSLGHMSDIKPILTCIGLLVTAILISVQFKGAILCGILTTTILGMAFGDVAVPQSLDQILSFNLPSLAPVFLQLDIMGALNYGIFSILFTMTIVELFDNVGTLIGVSSKANMIDKDGHIENLDRALISDATGTIASSLIGTSTVTSYVESAAGVAEGGRTGLVAIVVAILFAFSLIFAPLIGVVPAFATAPALIIIGAYMLMEITHIKFDDFTETFPAFMTIIMMPLTYSIASGFGFGFISYTLLKACSGRIKEVSLIMWLISLAFAVNFYLR</sequence>
<dbReference type="InterPro" id="IPR045018">
    <property type="entry name" value="Azg-like"/>
</dbReference>
<dbReference type="PIRSF" id="PIRSF005353">
    <property type="entry name" value="PbuG"/>
    <property type="match status" value="1"/>
</dbReference>
<dbReference type="GO" id="GO:0005345">
    <property type="term" value="F:purine nucleobase transmembrane transporter activity"/>
    <property type="evidence" value="ECO:0007669"/>
    <property type="project" value="TreeGrafter"/>
</dbReference>
<evidence type="ECO:0000256" key="9">
    <source>
        <dbReference type="SAM" id="Phobius"/>
    </source>
</evidence>
<dbReference type="PANTHER" id="PTHR43337:SF1">
    <property type="entry name" value="XANTHINE_URACIL PERMEASE C887.17-RELATED"/>
    <property type="match status" value="1"/>
</dbReference>
<accession>A0A1M7SMD3</accession>
<evidence type="ECO:0000313" key="11">
    <source>
        <dbReference type="Proteomes" id="UP000186469"/>
    </source>
</evidence>
<evidence type="ECO:0000256" key="5">
    <source>
        <dbReference type="ARBA" id="ARBA00022692"/>
    </source>
</evidence>
<feature type="transmembrane region" description="Helical" evidence="9">
    <location>
        <begin position="383"/>
        <end position="410"/>
    </location>
</feature>
<keyword evidence="3 8" id="KW-0813">Transport</keyword>
<feature type="transmembrane region" description="Helical" evidence="9">
    <location>
        <begin position="101"/>
        <end position="125"/>
    </location>
</feature>
<feature type="transmembrane region" description="Helical" evidence="9">
    <location>
        <begin position="422"/>
        <end position="439"/>
    </location>
</feature>
<reference evidence="10 11" key="1">
    <citation type="submission" date="2016-12" db="EMBL/GenBank/DDBJ databases">
        <authorList>
            <person name="Song W.-J."/>
            <person name="Kurnit D.M."/>
        </authorList>
    </citation>
    <scope>NUCLEOTIDE SEQUENCE [LARGE SCALE GENOMIC DNA]</scope>
    <source>
        <strain evidence="10 11">DSM 11393</strain>
    </source>
</reference>
<name>A0A1M7SMD3_9BACT</name>
<feature type="transmembrane region" description="Helical" evidence="9">
    <location>
        <begin position="137"/>
        <end position="156"/>
    </location>
</feature>
<feature type="transmembrane region" description="Helical" evidence="9">
    <location>
        <begin position="201"/>
        <end position="223"/>
    </location>
</feature>
<feature type="transmembrane region" description="Helical" evidence="9">
    <location>
        <begin position="176"/>
        <end position="194"/>
    </location>
</feature>
<keyword evidence="11" id="KW-1185">Reference proteome</keyword>
<dbReference type="InterPro" id="IPR006043">
    <property type="entry name" value="NCS2"/>
</dbReference>
<dbReference type="OrthoDB" id="9808458at2"/>
<keyword evidence="4 8" id="KW-1003">Cell membrane</keyword>
<feature type="transmembrane region" description="Helical" evidence="9">
    <location>
        <begin position="55"/>
        <end position="81"/>
    </location>
</feature>
<evidence type="ECO:0000256" key="3">
    <source>
        <dbReference type="ARBA" id="ARBA00022448"/>
    </source>
</evidence>
<feature type="transmembrane region" description="Helical" evidence="9">
    <location>
        <begin position="354"/>
        <end position="371"/>
    </location>
</feature>
<feature type="transmembrane region" description="Helical" evidence="9">
    <location>
        <begin position="243"/>
        <end position="264"/>
    </location>
</feature>
<evidence type="ECO:0000256" key="8">
    <source>
        <dbReference type="PIRNR" id="PIRNR005353"/>
    </source>
</evidence>
<protein>
    <submittedName>
        <fullName evidence="10">Putative MFS transporter, AGZA family, xanthine/uracil permease</fullName>
    </submittedName>
</protein>
<keyword evidence="6 8" id="KW-1133">Transmembrane helix</keyword>
<dbReference type="InterPro" id="IPR026033">
    <property type="entry name" value="Azg-like_bact_archaea"/>
</dbReference>
<keyword evidence="5 8" id="KW-0812">Transmembrane</keyword>
<organism evidence="10 11">
    <name type="scientific">Desulfovibrio litoralis DSM 11393</name>
    <dbReference type="NCBI Taxonomy" id="1121455"/>
    <lineage>
        <taxon>Bacteria</taxon>
        <taxon>Pseudomonadati</taxon>
        <taxon>Thermodesulfobacteriota</taxon>
        <taxon>Desulfovibrionia</taxon>
        <taxon>Desulfovibrionales</taxon>
        <taxon>Desulfovibrionaceae</taxon>
        <taxon>Desulfovibrio</taxon>
    </lineage>
</organism>